<evidence type="ECO:0000256" key="8">
    <source>
        <dbReference type="HAMAP-Rule" id="MF_00461"/>
    </source>
</evidence>
<dbReference type="STRING" id="679200.HMPREF9333_01857"/>
<dbReference type="NCBIfam" id="NF003454">
    <property type="entry name" value="PRK05035.1"/>
    <property type="match status" value="1"/>
</dbReference>
<keyword evidence="8" id="KW-1003">Cell membrane</keyword>
<dbReference type="PROSITE" id="PS00198">
    <property type="entry name" value="4FE4S_FER_1"/>
    <property type="match status" value="2"/>
</dbReference>
<keyword evidence="4 8" id="KW-0677">Repeat</keyword>
<feature type="binding site" evidence="8">
    <location>
        <position position="406"/>
    </location>
    <ligand>
        <name>[4Fe-4S] cluster</name>
        <dbReference type="ChEBI" id="CHEBI:49883"/>
        <label>2</label>
    </ligand>
</feature>
<feature type="binding site" evidence="8">
    <location>
        <position position="377"/>
    </location>
    <ligand>
        <name>[4Fe-4S] cluster</name>
        <dbReference type="ChEBI" id="CHEBI:49883"/>
        <label>2</label>
    </ligand>
</feature>
<feature type="domain" description="4Fe-4S ferredoxin-type" evidence="10">
    <location>
        <begin position="397"/>
        <end position="427"/>
    </location>
</feature>
<dbReference type="SUPFAM" id="SSF46548">
    <property type="entry name" value="alpha-helical ferredoxin"/>
    <property type="match status" value="1"/>
</dbReference>
<feature type="binding site" evidence="8">
    <location>
        <position position="412"/>
    </location>
    <ligand>
        <name>[4Fe-4S] cluster</name>
        <dbReference type="ChEBI" id="CHEBI:49883"/>
        <label>2</label>
    </ligand>
</feature>
<keyword evidence="7 8" id="KW-0411">Iron-sulfur</keyword>
<dbReference type="Gene3D" id="3.40.50.11540">
    <property type="entry name" value="NADH-ubiquinone oxidoreductase 51kDa subunit"/>
    <property type="match status" value="1"/>
</dbReference>
<evidence type="ECO:0000256" key="4">
    <source>
        <dbReference type="ARBA" id="ARBA00022737"/>
    </source>
</evidence>
<evidence type="ECO:0000256" key="9">
    <source>
        <dbReference type="SAM" id="MobiDB-lite"/>
    </source>
</evidence>
<dbReference type="eggNOG" id="COG4656">
    <property type="taxonomic scope" value="Bacteria"/>
</dbReference>
<dbReference type="EMBL" id="ACZL01000031">
    <property type="protein sequence ID" value="EHI55010.1"/>
    <property type="molecule type" value="Genomic_DNA"/>
</dbReference>
<dbReference type="Pfam" id="PF13375">
    <property type="entry name" value="RnfC_N"/>
    <property type="match status" value="1"/>
</dbReference>
<comment type="cofactor">
    <cofactor evidence="8">
        <name>[4Fe-4S] cluster</name>
        <dbReference type="ChEBI" id="CHEBI:49883"/>
    </cofactor>
    <text evidence="8">Binds 2 [4Fe-4S] clusters per subunit.</text>
</comment>
<dbReference type="NCBIfam" id="TIGR01945">
    <property type="entry name" value="rnfC"/>
    <property type="match status" value="1"/>
</dbReference>
<dbReference type="InterPro" id="IPR017900">
    <property type="entry name" value="4Fe4S_Fe_S_CS"/>
</dbReference>
<dbReference type="PATRIC" id="fig|679200.3.peg.1963"/>
<feature type="domain" description="4Fe-4S ferredoxin-type" evidence="10">
    <location>
        <begin position="357"/>
        <end position="388"/>
    </location>
</feature>
<feature type="binding site" evidence="8">
    <location>
        <position position="416"/>
    </location>
    <ligand>
        <name>[4Fe-4S] cluster</name>
        <dbReference type="ChEBI" id="CHEBI:49883"/>
        <label>1</label>
    </ligand>
</feature>
<feature type="binding site" evidence="8">
    <location>
        <position position="370"/>
    </location>
    <ligand>
        <name>[4Fe-4S] cluster</name>
        <dbReference type="ChEBI" id="CHEBI:49883"/>
        <label>1</label>
    </ligand>
</feature>
<keyword evidence="12" id="KW-1185">Reference proteome</keyword>
<dbReference type="InterPro" id="IPR019554">
    <property type="entry name" value="Soluble_ligand-bd"/>
</dbReference>
<dbReference type="InterPro" id="IPR011538">
    <property type="entry name" value="Nuo51_FMN-bd"/>
</dbReference>
<comment type="subcellular location">
    <subcellularLocation>
        <location evidence="8">Cell membrane</location>
        <topology evidence="8">Peripheral membrane protein</topology>
    </subcellularLocation>
</comment>
<dbReference type="Gene3D" id="3.10.20.600">
    <property type="match status" value="1"/>
</dbReference>
<dbReference type="HAMAP" id="MF_00461">
    <property type="entry name" value="RsxC_RnfC"/>
    <property type="match status" value="1"/>
</dbReference>
<dbReference type="SUPFAM" id="SSF142019">
    <property type="entry name" value="Nqo1 FMN-binding domain-like"/>
    <property type="match status" value="1"/>
</dbReference>
<keyword evidence="3 8" id="KW-0479">Metal-binding</keyword>
<keyword evidence="2 8" id="KW-0004">4Fe-4S</keyword>
<comment type="subunit">
    <text evidence="8">The complex is composed of six subunits: RnfA, RnfB, RnfC, RnfD, RnfE and RnfG.</text>
</comment>
<gene>
    <name evidence="8" type="primary">rnfC</name>
    <name evidence="11" type="ORF">HMPREF9333_01857</name>
</gene>
<dbReference type="PROSITE" id="PS51379">
    <property type="entry name" value="4FE4S_FER_2"/>
    <property type="match status" value="2"/>
</dbReference>
<reference evidence="11 12" key="1">
    <citation type="submission" date="2011-08" db="EMBL/GenBank/DDBJ databases">
        <title>The Genome Sequence of Johnsonella ignava ATCC 51276.</title>
        <authorList>
            <consortium name="The Broad Institute Genome Sequencing Platform"/>
            <person name="Earl A."/>
            <person name="Ward D."/>
            <person name="Feldgarden M."/>
            <person name="Gevers D."/>
            <person name="Izard J."/>
            <person name="Blanton J.M."/>
            <person name="Baranova O.V."/>
            <person name="Dewhirst F.E."/>
            <person name="Young S.K."/>
            <person name="Zeng Q."/>
            <person name="Gargeya S."/>
            <person name="Fitzgerald M."/>
            <person name="Haas B."/>
            <person name="Abouelleil A."/>
            <person name="Alvarado L."/>
            <person name="Arachchi H.M."/>
            <person name="Berlin A."/>
            <person name="Brown A."/>
            <person name="Chapman S.B."/>
            <person name="Chen Z."/>
            <person name="Dunbar C."/>
            <person name="Freedman E."/>
            <person name="Gearin G."/>
            <person name="Gellesch M."/>
            <person name="Goldberg J."/>
            <person name="Griggs A."/>
            <person name="Gujja S."/>
            <person name="Heiman D."/>
            <person name="Howarth C."/>
            <person name="Larson L."/>
            <person name="Lui A."/>
            <person name="MacDonald P.J.P."/>
            <person name="Montmayeur A."/>
            <person name="Murphy C."/>
            <person name="Neiman D."/>
            <person name="Pearson M."/>
            <person name="Priest M."/>
            <person name="Roberts A."/>
            <person name="Saif S."/>
            <person name="Shea T."/>
            <person name="Shenoy N."/>
            <person name="Sisk P."/>
            <person name="Stolte C."/>
            <person name="Sykes S."/>
            <person name="Wortman J."/>
            <person name="Nusbaum C."/>
            <person name="Birren B."/>
        </authorList>
    </citation>
    <scope>NUCLEOTIDE SEQUENCE [LARGE SCALE GENOMIC DNA]</scope>
    <source>
        <strain evidence="11 12">ATCC 51276</strain>
    </source>
</reference>
<keyword evidence="8" id="KW-1278">Translocase</keyword>
<dbReference type="RefSeq" id="WP_005541654.1">
    <property type="nucleotide sequence ID" value="NZ_JH378836.1"/>
</dbReference>
<evidence type="ECO:0000256" key="1">
    <source>
        <dbReference type="ARBA" id="ARBA00022448"/>
    </source>
</evidence>
<dbReference type="InterPro" id="IPR026902">
    <property type="entry name" value="RnfC_N"/>
</dbReference>
<dbReference type="Pfam" id="PF01512">
    <property type="entry name" value="Complex1_51K"/>
    <property type="match status" value="1"/>
</dbReference>
<dbReference type="GO" id="GO:0022900">
    <property type="term" value="P:electron transport chain"/>
    <property type="evidence" value="ECO:0007669"/>
    <property type="project" value="UniProtKB-UniRule"/>
</dbReference>
<comment type="function">
    <text evidence="8">Part of a membrane-bound complex that couples electron transfer with translocation of ions across the membrane.</text>
</comment>
<keyword evidence="1 8" id="KW-0813">Transport</keyword>
<comment type="caution">
    <text evidence="11">The sequence shown here is derived from an EMBL/GenBank/DDBJ whole genome shotgun (WGS) entry which is preliminary data.</text>
</comment>
<evidence type="ECO:0000259" key="10">
    <source>
        <dbReference type="PROSITE" id="PS51379"/>
    </source>
</evidence>
<dbReference type="GO" id="GO:0009055">
    <property type="term" value="F:electron transfer activity"/>
    <property type="evidence" value="ECO:0007669"/>
    <property type="project" value="InterPro"/>
</dbReference>
<protein>
    <recommendedName>
        <fullName evidence="8">Ion-translocating oxidoreductase complex subunit C</fullName>
        <ecNumber evidence="8">7.-.-.-</ecNumber>
    </recommendedName>
    <alternativeName>
        <fullName evidence="8">Rnf electron transport complex subunit C</fullName>
    </alternativeName>
</protein>
<keyword evidence="6 8" id="KW-0408">Iron</keyword>
<keyword evidence="5 8" id="KW-0249">Electron transport</keyword>
<dbReference type="InterPro" id="IPR017896">
    <property type="entry name" value="4Fe4S_Fe-S-bd"/>
</dbReference>
<dbReference type="GO" id="GO:0005886">
    <property type="term" value="C:plasma membrane"/>
    <property type="evidence" value="ECO:0007669"/>
    <property type="project" value="UniProtKB-SubCell"/>
</dbReference>
<dbReference type="HOGENOM" id="CLU_010808_6_0_9"/>
<name>G5GJW7_9FIRM</name>
<evidence type="ECO:0000256" key="7">
    <source>
        <dbReference type="ARBA" id="ARBA00023014"/>
    </source>
</evidence>
<accession>G5GJW7</accession>
<proteinExistence type="inferred from homology"/>
<dbReference type="Gene3D" id="3.30.70.20">
    <property type="match status" value="1"/>
</dbReference>
<dbReference type="InterPro" id="IPR037225">
    <property type="entry name" value="Nuo51_FMN-bd_sf"/>
</dbReference>
<dbReference type="PANTHER" id="PTHR43034:SF2">
    <property type="entry name" value="ION-TRANSLOCATING OXIDOREDUCTASE COMPLEX SUBUNIT C"/>
    <property type="match status" value="1"/>
</dbReference>
<feature type="region of interest" description="Disordered" evidence="9">
    <location>
        <begin position="437"/>
        <end position="476"/>
    </location>
</feature>
<keyword evidence="8" id="KW-0472">Membrane</keyword>
<dbReference type="EC" id="7.-.-.-" evidence="8"/>
<evidence type="ECO:0000313" key="11">
    <source>
        <dbReference type="EMBL" id="EHI55010.1"/>
    </source>
</evidence>
<dbReference type="AlphaFoldDB" id="G5GJW7"/>
<evidence type="ECO:0000313" key="12">
    <source>
        <dbReference type="Proteomes" id="UP000003011"/>
    </source>
</evidence>
<organism evidence="11 12">
    <name type="scientific">Johnsonella ignava ATCC 51276</name>
    <dbReference type="NCBI Taxonomy" id="679200"/>
    <lineage>
        <taxon>Bacteria</taxon>
        <taxon>Bacillati</taxon>
        <taxon>Bacillota</taxon>
        <taxon>Clostridia</taxon>
        <taxon>Lachnospirales</taxon>
        <taxon>Lachnospiraceae</taxon>
        <taxon>Johnsonella</taxon>
    </lineage>
</organism>
<comment type="similarity">
    <text evidence="8">Belongs to the 4Fe4S bacterial-type ferredoxin family. RnfC subfamily.</text>
</comment>
<dbReference type="Pfam" id="PF13237">
    <property type="entry name" value="Fer4_10"/>
    <property type="match status" value="1"/>
</dbReference>
<dbReference type="PANTHER" id="PTHR43034">
    <property type="entry name" value="ION-TRANSLOCATING OXIDOREDUCTASE COMPLEX SUBUNIT C"/>
    <property type="match status" value="1"/>
</dbReference>
<evidence type="ECO:0000256" key="3">
    <source>
        <dbReference type="ARBA" id="ARBA00022723"/>
    </source>
</evidence>
<dbReference type="Proteomes" id="UP000003011">
    <property type="component" value="Unassembled WGS sequence"/>
</dbReference>
<evidence type="ECO:0000256" key="5">
    <source>
        <dbReference type="ARBA" id="ARBA00022982"/>
    </source>
</evidence>
<feature type="binding site" evidence="8">
    <location>
        <position position="409"/>
    </location>
    <ligand>
        <name>[4Fe-4S] cluster</name>
        <dbReference type="ChEBI" id="CHEBI:49883"/>
        <label>2</label>
    </ligand>
</feature>
<feature type="binding site" evidence="8">
    <location>
        <position position="367"/>
    </location>
    <ligand>
        <name>[4Fe-4S] cluster</name>
        <dbReference type="ChEBI" id="CHEBI:49883"/>
        <label>1</label>
    </ligand>
</feature>
<evidence type="ECO:0000256" key="6">
    <source>
        <dbReference type="ARBA" id="ARBA00023004"/>
    </source>
</evidence>
<dbReference type="GO" id="GO:0046872">
    <property type="term" value="F:metal ion binding"/>
    <property type="evidence" value="ECO:0007669"/>
    <property type="project" value="UniProtKB-KW"/>
</dbReference>
<dbReference type="GO" id="GO:0051539">
    <property type="term" value="F:4 iron, 4 sulfur cluster binding"/>
    <property type="evidence" value="ECO:0007669"/>
    <property type="project" value="UniProtKB-KW"/>
</dbReference>
<evidence type="ECO:0000256" key="2">
    <source>
        <dbReference type="ARBA" id="ARBA00022485"/>
    </source>
</evidence>
<dbReference type="OrthoDB" id="9767754at2"/>
<sequence>MGLVTFKGGIHPYEGKELSMDQPVKTLLPQGEMVYPCVQHIGAPAKPVVKVGDEVLTGQKIAEAGGFISSDIISSVSGKVKKIEPRLMANGSVAESIIIENDNQYNTTEEFGKERDIDSLSKEEIRKFIKDAGIVGLGGAGFPTHVKLTPKDDSKIDYVIVNGAECEPYLTSDYRMMLEEPEKIVGGLKIILRLFENAKGRIGIENNKPKAIEKLRELVKDEDNIEVCELKTKYPQGGERSLIKAVTDRELNVSMLPADVGCVVDNVDTVISIYMAVAKSTPLIRRIITVTGDAVNTPQNFNVRIGTNYNELIEAAGGFKSEPKKILSGGPMMGQALFNTSIPVAKTSSALTCLTHDAVSENPETPCIRCGRCVSVCPSFIVPQLMMEAALKDEADRYEKLNGMECIECGSCSYVCPAKRPLTQGFKQMKQRVNALKREKAAQEKKKQEEALAAAEKKKSEETKASEIKKEMAEVR</sequence>
<dbReference type="Pfam" id="PF10531">
    <property type="entry name" value="SLBB"/>
    <property type="match status" value="1"/>
</dbReference>
<dbReference type="InterPro" id="IPR010208">
    <property type="entry name" value="Ion_transpt_RnfC/RsxC"/>
</dbReference>
<feature type="binding site" evidence="8">
    <location>
        <position position="373"/>
    </location>
    <ligand>
        <name>[4Fe-4S] cluster</name>
        <dbReference type="ChEBI" id="CHEBI:49883"/>
        <label>1</label>
    </ligand>
</feature>